<gene>
    <name evidence="1" type="ORF">EV192_106260</name>
</gene>
<protein>
    <submittedName>
        <fullName evidence="1">Uncharacterized protein</fullName>
    </submittedName>
</protein>
<organism evidence="1 2">
    <name type="scientific">Actinocrispum wychmicini</name>
    <dbReference type="NCBI Taxonomy" id="1213861"/>
    <lineage>
        <taxon>Bacteria</taxon>
        <taxon>Bacillati</taxon>
        <taxon>Actinomycetota</taxon>
        <taxon>Actinomycetes</taxon>
        <taxon>Pseudonocardiales</taxon>
        <taxon>Pseudonocardiaceae</taxon>
        <taxon>Actinocrispum</taxon>
    </lineage>
</organism>
<sequence>MLLALAIALMPHYMVRQTLSLMRERRSNSPQHRKSTT</sequence>
<dbReference type="AlphaFoldDB" id="A0A4R2JRH3"/>
<name>A0A4R2JRH3_9PSEU</name>
<evidence type="ECO:0000313" key="1">
    <source>
        <dbReference type="EMBL" id="TCO56785.1"/>
    </source>
</evidence>
<accession>A0A4R2JRH3</accession>
<comment type="caution">
    <text evidence="1">The sequence shown here is derived from an EMBL/GenBank/DDBJ whole genome shotgun (WGS) entry which is preliminary data.</text>
</comment>
<dbReference type="EMBL" id="SLWS01000006">
    <property type="protein sequence ID" value="TCO56785.1"/>
    <property type="molecule type" value="Genomic_DNA"/>
</dbReference>
<evidence type="ECO:0000313" key="2">
    <source>
        <dbReference type="Proteomes" id="UP000295680"/>
    </source>
</evidence>
<keyword evidence="2" id="KW-1185">Reference proteome</keyword>
<reference evidence="1 2" key="1">
    <citation type="submission" date="2019-03" db="EMBL/GenBank/DDBJ databases">
        <title>Genomic Encyclopedia of Type Strains, Phase IV (KMG-IV): sequencing the most valuable type-strain genomes for metagenomic binning, comparative biology and taxonomic classification.</title>
        <authorList>
            <person name="Goeker M."/>
        </authorList>
    </citation>
    <scope>NUCLEOTIDE SEQUENCE [LARGE SCALE GENOMIC DNA]</scope>
    <source>
        <strain evidence="1 2">DSM 45934</strain>
    </source>
</reference>
<proteinExistence type="predicted"/>
<dbReference type="Proteomes" id="UP000295680">
    <property type="component" value="Unassembled WGS sequence"/>
</dbReference>